<protein>
    <submittedName>
        <fullName evidence="1">Uncharacterized protein</fullName>
    </submittedName>
</protein>
<dbReference type="OrthoDB" id="1492993at2"/>
<accession>A0A4R6UJJ7</accession>
<keyword evidence="2" id="KW-1185">Reference proteome</keyword>
<gene>
    <name evidence="1" type="ORF">EV696_11148</name>
</gene>
<proteinExistence type="predicted"/>
<evidence type="ECO:0000313" key="1">
    <source>
        <dbReference type="EMBL" id="TDQ47120.1"/>
    </source>
</evidence>
<comment type="caution">
    <text evidence="1">The sequence shown here is derived from an EMBL/GenBank/DDBJ whole genome shotgun (WGS) entry which is preliminary data.</text>
</comment>
<evidence type="ECO:0000313" key="2">
    <source>
        <dbReference type="Proteomes" id="UP000295375"/>
    </source>
</evidence>
<dbReference type="Proteomes" id="UP000295375">
    <property type="component" value="Unassembled WGS sequence"/>
</dbReference>
<sequence length="175" mass="19215">MLSVVGDFIAVIALYAALIESRAVRQQTAAAVWPFVQLAIEDFDTGEQAGFSMGLTNVGVGPAKMQGVKIILNGVAIRDSAQLLATMKVPATTPISRNFISRRVLRPDETVVMFSTHDAVLVRKLQVAMRVPENAISYCYCSIFDDCWLADSRQDLQNPKSVERCLDFGVEAFNN</sequence>
<reference evidence="1 2" key="1">
    <citation type="submission" date="2019-03" db="EMBL/GenBank/DDBJ databases">
        <title>Genomic Encyclopedia of Type Strains, Phase IV (KMG-IV): sequencing the most valuable type-strain genomes for metagenomic binning, comparative biology and taxonomic classification.</title>
        <authorList>
            <person name="Goeker M."/>
        </authorList>
    </citation>
    <scope>NUCLEOTIDE SEQUENCE [LARGE SCALE GENOMIC DNA]</scope>
    <source>
        <strain evidence="1 2">DSM 103792</strain>
    </source>
</reference>
<organism evidence="1 2">
    <name type="scientific">Permianibacter aggregans</name>
    <dbReference type="NCBI Taxonomy" id="1510150"/>
    <lineage>
        <taxon>Bacteria</taxon>
        <taxon>Pseudomonadati</taxon>
        <taxon>Pseudomonadota</taxon>
        <taxon>Gammaproteobacteria</taxon>
        <taxon>Pseudomonadales</taxon>
        <taxon>Pseudomonadaceae</taxon>
        <taxon>Permianibacter</taxon>
    </lineage>
</organism>
<dbReference type="RefSeq" id="WP_133591316.1">
    <property type="nucleotide sequence ID" value="NZ_CP037953.1"/>
</dbReference>
<name>A0A4R6UJJ7_9GAMM</name>
<dbReference type="EMBL" id="SNYM01000011">
    <property type="protein sequence ID" value="TDQ47120.1"/>
    <property type="molecule type" value="Genomic_DNA"/>
</dbReference>
<dbReference type="AlphaFoldDB" id="A0A4R6UJJ7"/>